<proteinExistence type="inferred from homology"/>
<feature type="transmembrane region" description="Helical" evidence="2">
    <location>
        <begin position="98"/>
        <end position="123"/>
    </location>
</feature>
<feature type="domain" description="Prepilin type IV endopeptidase peptidase" evidence="3">
    <location>
        <begin position="16"/>
        <end position="123"/>
    </location>
</feature>
<evidence type="ECO:0000256" key="2">
    <source>
        <dbReference type="SAM" id="Phobius"/>
    </source>
</evidence>
<evidence type="ECO:0000256" key="1">
    <source>
        <dbReference type="ARBA" id="ARBA00005801"/>
    </source>
</evidence>
<dbReference type="EMBL" id="JAHXDN010000002">
    <property type="protein sequence ID" value="MBW4707420.1"/>
    <property type="molecule type" value="Genomic_DNA"/>
</dbReference>
<keyword evidence="2" id="KW-0812">Transmembrane</keyword>
<dbReference type="PANTHER" id="PTHR30487:SF0">
    <property type="entry name" value="PREPILIN LEADER PEPTIDASE_N-METHYLTRANSFERASE-RELATED"/>
    <property type="match status" value="1"/>
</dbReference>
<evidence type="ECO:0000313" key="5">
    <source>
        <dbReference type="Proteomes" id="UP001138661"/>
    </source>
</evidence>
<organism evidence="4 5">
    <name type="scientific">Roseobacter insulae</name>
    <dbReference type="NCBI Taxonomy" id="2859783"/>
    <lineage>
        <taxon>Bacteria</taxon>
        <taxon>Pseudomonadati</taxon>
        <taxon>Pseudomonadota</taxon>
        <taxon>Alphaproteobacteria</taxon>
        <taxon>Rhodobacterales</taxon>
        <taxon>Roseobacteraceae</taxon>
        <taxon>Roseobacter</taxon>
    </lineage>
</organism>
<sequence length="150" mass="15934">MIEHPDPVQIFATIWLLALLGWVSLYDLRYLRIPNAANALLAVSGIVTAMITTAEVPLAHVWGALLGFGVFAALGAYYHRRTGDDGLGLGDAKLLGAAGAWLGWAALPGVVALSALSALAYALVLKRRKLAFGPWLSASFLLHWMVSLPG</sequence>
<dbReference type="AlphaFoldDB" id="A0A9X1FTC7"/>
<keyword evidence="5" id="KW-1185">Reference proteome</keyword>
<dbReference type="InterPro" id="IPR050882">
    <property type="entry name" value="Prepilin_peptidase/N-MTase"/>
</dbReference>
<dbReference type="RefSeq" id="WP_219500273.1">
    <property type="nucleotide sequence ID" value="NZ_JAHXDN010000002.1"/>
</dbReference>
<feature type="transmembrane region" description="Helical" evidence="2">
    <location>
        <begin position="130"/>
        <end position="146"/>
    </location>
</feature>
<dbReference type="Proteomes" id="UP001138661">
    <property type="component" value="Unassembled WGS sequence"/>
</dbReference>
<dbReference type="GO" id="GO:0005886">
    <property type="term" value="C:plasma membrane"/>
    <property type="evidence" value="ECO:0007669"/>
    <property type="project" value="TreeGrafter"/>
</dbReference>
<feature type="transmembrane region" description="Helical" evidence="2">
    <location>
        <begin position="7"/>
        <end position="25"/>
    </location>
</feature>
<name>A0A9X1FTC7_9RHOB</name>
<keyword evidence="2" id="KW-0472">Membrane</keyword>
<gene>
    <name evidence="4" type="ORF">KX928_06440</name>
</gene>
<dbReference type="InterPro" id="IPR000045">
    <property type="entry name" value="Prepilin_IV_endopep_pep"/>
</dbReference>
<reference evidence="4" key="1">
    <citation type="submission" date="2021-07" db="EMBL/GenBank/DDBJ databases">
        <title>Roseobacter insulae sp. nov., isolated from a tidal flat.</title>
        <authorList>
            <person name="Park S."/>
            <person name="Yoon J.-H."/>
        </authorList>
    </citation>
    <scope>NUCLEOTIDE SEQUENCE</scope>
    <source>
        <strain evidence="4">YSTF-M11</strain>
    </source>
</reference>
<dbReference type="PANTHER" id="PTHR30487">
    <property type="entry name" value="TYPE 4 PREPILIN-LIKE PROTEINS LEADER PEPTIDE-PROCESSING ENZYME"/>
    <property type="match status" value="1"/>
</dbReference>
<comment type="similarity">
    <text evidence="1">Belongs to the peptidase A24 family.</text>
</comment>
<dbReference type="GO" id="GO:0004190">
    <property type="term" value="F:aspartic-type endopeptidase activity"/>
    <property type="evidence" value="ECO:0007669"/>
    <property type="project" value="InterPro"/>
</dbReference>
<accession>A0A9X1FTC7</accession>
<feature type="transmembrane region" description="Helical" evidence="2">
    <location>
        <begin position="58"/>
        <end position="78"/>
    </location>
</feature>
<evidence type="ECO:0000313" key="4">
    <source>
        <dbReference type="EMBL" id="MBW4707420.1"/>
    </source>
</evidence>
<keyword evidence="2" id="KW-1133">Transmembrane helix</keyword>
<evidence type="ECO:0000259" key="3">
    <source>
        <dbReference type="Pfam" id="PF01478"/>
    </source>
</evidence>
<protein>
    <submittedName>
        <fullName evidence="4">A24 family peptidase</fullName>
    </submittedName>
</protein>
<dbReference type="GO" id="GO:0006465">
    <property type="term" value="P:signal peptide processing"/>
    <property type="evidence" value="ECO:0007669"/>
    <property type="project" value="TreeGrafter"/>
</dbReference>
<dbReference type="Pfam" id="PF01478">
    <property type="entry name" value="Peptidase_A24"/>
    <property type="match status" value="1"/>
</dbReference>
<comment type="caution">
    <text evidence="4">The sequence shown here is derived from an EMBL/GenBank/DDBJ whole genome shotgun (WGS) entry which is preliminary data.</text>
</comment>